<dbReference type="GO" id="GO:0015937">
    <property type="term" value="P:coenzyme A biosynthetic process"/>
    <property type="evidence" value="ECO:0007669"/>
    <property type="project" value="UniProtKB-UniRule"/>
</dbReference>
<proteinExistence type="inferred from homology"/>
<dbReference type="AlphaFoldDB" id="A0A0S7WWG9"/>
<dbReference type="GO" id="GO:0005524">
    <property type="term" value="F:ATP binding"/>
    <property type="evidence" value="ECO:0007669"/>
    <property type="project" value="UniProtKB-UniRule"/>
</dbReference>
<reference evidence="5 6" key="1">
    <citation type="journal article" date="2015" name="Microbiome">
        <title>Genomic resolution of linkages in carbon, nitrogen, and sulfur cycling among widespread estuary sediment bacteria.</title>
        <authorList>
            <person name="Baker B.J."/>
            <person name="Lazar C.S."/>
            <person name="Teske A.P."/>
            <person name="Dick G.J."/>
        </authorList>
    </citation>
    <scope>NUCLEOTIDE SEQUENCE [LARGE SCALE GENOMIC DNA]</scope>
    <source>
        <strain evidence="5">DG_24</strain>
    </source>
</reference>
<dbReference type="EC" id="2.7.1.24" evidence="3 4"/>
<dbReference type="SUPFAM" id="SSF52540">
    <property type="entry name" value="P-loop containing nucleoside triphosphate hydrolases"/>
    <property type="match status" value="1"/>
</dbReference>
<dbReference type="Pfam" id="PF01121">
    <property type="entry name" value="CoaE"/>
    <property type="match status" value="1"/>
</dbReference>
<dbReference type="Proteomes" id="UP000052008">
    <property type="component" value="Unassembled WGS sequence"/>
</dbReference>
<dbReference type="GO" id="GO:0005737">
    <property type="term" value="C:cytoplasm"/>
    <property type="evidence" value="ECO:0007669"/>
    <property type="project" value="UniProtKB-SubCell"/>
</dbReference>
<comment type="function">
    <text evidence="3">Catalyzes the phosphorylation of the 3'-hydroxyl group of dephosphocoenzyme A to form coenzyme A.</text>
</comment>
<dbReference type="PANTHER" id="PTHR10695:SF46">
    <property type="entry name" value="BIFUNCTIONAL COENZYME A SYNTHASE-RELATED"/>
    <property type="match status" value="1"/>
</dbReference>
<gene>
    <name evidence="3" type="primary">coaE</name>
    <name evidence="5" type="ORF">AMJ39_00140</name>
</gene>
<comment type="subcellular location">
    <subcellularLocation>
        <location evidence="3">Cytoplasm</location>
    </subcellularLocation>
</comment>
<evidence type="ECO:0000313" key="5">
    <source>
        <dbReference type="EMBL" id="KPJ54506.1"/>
    </source>
</evidence>
<comment type="caution">
    <text evidence="5">The sequence shown here is derived from an EMBL/GenBank/DDBJ whole genome shotgun (WGS) entry which is preliminary data.</text>
</comment>
<evidence type="ECO:0000256" key="3">
    <source>
        <dbReference type="HAMAP-Rule" id="MF_00376"/>
    </source>
</evidence>
<dbReference type="STRING" id="1703770.AMJ39_00140"/>
<sequence length="203" mass="22541">MFRVGLTGGTGAGKTVVARYLVSWGALLIEGDVIGREVVEPGSDAWKALVNAFGQEILLPEGTLDRRKLAHLVFTDPAARAALDSIIHPPLLSRLHETIQRVEQHAGAHGRILVVDAALIFEWDILDWFDRILVVVASEESCVRRLIEDGLSEAEARGRIRSQLDPLEKARRAHEVIRNDGSLEELETAAREVWERFQQAARA</sequence>
<keyword evidence="3" id="KW-0808">Transferase</keyword>
<comment type="similarity">
    <text evidence="3">Belongs to the CoaE family.</text>
</comment>
<name>A0A0S7WWG9_UNCT6</name>
<dbReference type="GO" id="GO:0004140">
    <property type="term" value="F:dephospho-CoA kinase activity"/>
    <property type="evidence" value="ECO:0007669"/>
    <property type="project" value="UniProtKB-UniRule"/>
</dbReference>
<protein>
    <recommendedName>
        <fullName evidence="3 4">Dephospho-CoA kinase</fullName>
        <ecNumber evidence="3 4">2.7.1.24</ecNumber>
    </recommendedName>
    <alternativeName>
        <fullName evidence="3">Dephosphocoenzyme A kinase</fullName>
    </alternativeName>
</protein>
<dbReference type="EMBL" id="LIZS01000001">
    <property type="protein sequence ID" value="KPJ54506.1"/>
    <property type="molecule type" value="Genomic_DNA"/>
</dbReference>
<evidence type="ECO:0000256" key="2">
    <source>
        <dbReference type="ARBA" id="ARBA00022840"/>
    </source>
</evidence>
<dbReference type="PROSITE" id="PS51219">
    <property type="entry name" value="DPCK"/>
    <property type="match status" value="1"/>
</dbReference>
<dbReference type="NCBIfam" id="TIGR00152">
    <property type="entry name" value="dephospho-CoA kinase"/>
    <property type="match status" value="1"/>
</dbReference>
<dbReference type="HAMAP" id="MF_00376">
    <property type="entry name" value="Dephospho_CoA_kinase"/>
    <property type="match status" value="1"/>
</dbReference>
<dbReference type="Gene3D" id="3.40.50.300">
    <property type="entry name" value="P-loop containing nucleotide triphosphate hydrolases"/>
    <property type="match status" value="1"/>
</dbReference>
<keyword evidence="1 3" id="KW-0547">Nucleotide-binding</keyword>
<dbReference type="InterPro" id="IPR001977">
    <property type="entry name" value="Depp_CoAkinase"/>
</dbReference>
<comment type="pathway">
    <text evidence="3">Cofactor biosynthesis; coenzyme A biosynthesis; CoA from (R)-pantothenate: step 5/5.</text>
</comment>
<comment type="catalytic activity">
    <reaction evidence="3">
        <text>3'-dephospho-CoA + ATP = ADP + CoA + H(+)</text>
        <dbReference type="Rhea" id="RHEA:18245"/>
        <dbReference type="ChEBI" id="CHEBI:15378"/>
        <dbReference type="ChEBI" id="CHEBI:30616"/>
        <dbReference type="ChEBI" id="CHEBI:57287"/>
        <dbReference type="ChEBI" id="CHEBI:57328"/>
        <dbReference type="ChEBI" id="CHEBI:456216"/>
        <dbReference type="EC" id="2.7.1.24"/>
    </reaction>
</comment>
<dbReference type="InterPro" id="IPR027417">
    <property type="entry name" value="P-loop_NTPase"/>
</dbReference>
<dbReference type="PANTHER" id="PTHR10695">
    <property type="entry name" value="DEPHOSPHO-COA KINASE-RELATED"/>
    <property type="match status" value="1"/>
</dbReference>
<organism evidence="5 6">
    <name type="scientific">candidate division TA06 bacterium DG_24</name>
    <dbReference type="NCBI Taxonomy" id="1703770"/>
    <lineage>
        <taxon>Bacteria</taxon>
        <taxon>Bacteria division TA06</taxon>
    </lineage>
</organism>
<feature type="binding site" evidence="3">
    <location>
        <begin position="11"/>
        <end position="16"/>
    </location>
    <ligand>
        <name>ATP</name>
        <dbReference type="ChEBI" id="CHEBI:30616"/>
    </ligand>
</feature>
<keyword evidence="3" id="KW-0963">Cytoplasm</keyword>
<keyword evidence="3" id="KW-0418">Kinase</keyword>
<dbReference type="CDD" id="cd02022">
    <property type="entry name" value="DPCK"/>
    <property type="match status" value="1"/>
</dbReference>
<keyword evidence="3" id="KW-0173">Coenzyme A biosynthesis</keyword>
<keyword evidence="2 3" id="KW-0067">ATP-binding</keyword>
<evidence type="ECO:0000256" key="1">
    <source>
        <dbReference type="ARBA" id="ARBA00022741"/>
    </source>
</evidence>
<evidence type="ECO:0000256" key="4">
    <source>
        <dbReference type="NCBIfam" id="TIGR00152"/>
    </source>
</evidence>
<dbReference type="UniPathway" id="UPA00241">
    <property type="reaction ID" value="UER00356"/>
</dbReference>
<accession>A0A0S7WWG9</accession>
<evidence type="ECO:0000313" key="6">
    <source>
        <dbReference type="Proteomes" id="UP000052008"/>
    </source>
</evidence>